<evidence type="ECO:0000256" key="7">
    <source>
        <dbReference type="SAM" id="Coils"/>
    </source>
</evidence>
<dbReference type="InterPro" id="IPR004827">
    <property type="entry name" value="bZIP"/>
</dbReference>
<proteinExistence type="inferred from homology"/>
<dbReference type="CDD" id="cd14695">
    <property type="entry name" value="bZIP_HLF"/>
    <property type="match status" value="1"/>
</dbReference>
<dbReference type="GO" id="GO:0000978">
    <property type="term" value="F:RNA polymerase II cis-regulatory region sequence-specific DNA binding"/>
    <property type="evidence" value="ECO:0007669"/>
    <property type="project" value="TreeGrafter"/>
</dbReference>
<dbReference type="PROSITE" id="PS50217">
    <property type="entry name" value="BZIP"/>
    <property type="match status" value="1"/>
</dbReference>
<evidence type="ECO:0000256" key="6">
    <source>
        <dbReference type="ARBA" id="ARBA00023242"/>
    </source>
</evidence>
<dbReference type="InterPro" id="IPR040223">
    <property type="entry name" value="PAR_bZIP"/>
</dbReference>
<feature type="domain" description="BZIP" evidence="9">
    <location>
        <begin position="149"/>
        <end position="212"/>
    </location>
</feature>
<keyword evidence="4" id="KW-0238">DNA-binding</keyword>
<feature type="region of interest" description="Disordered" evidence="8">
    <location>
        <begin position="128"/>
        <end position="149"/>
    </location>
</feature>
<protein>
    <submittedName>
        <fullName evidence="10">D site-binding protein</fullName>
    </submittedName>
</protein>
<dbReference type="GO" id="GO:0000981">
    <property type="term" value="F:DNA-binding transcription factor activity, RNA polymerase II-specific"/>
    <property type="evidence" value="ECO:0007669"/>
    <property type="project" value="TreeGrafter"/>
</dbReference>
<dbReference type="PANTHER" id="PTHR11988">
    <property type="entry name" value="THYROTROPH EMBRYONIC FACTOR RELATED"/>
    <property type="match status" value="1"/>
</dbReference>
<comment type="similarity">
    <text evidence="2">Belongs to the bZIP family. NFIL3 subfamily.</text>
</comment>
<dbReference type="SMART" id="SM00338">
    <property type="entry name" value="BRLZ"/>
    <property type="match status" value="1"/>
</dbReference>
<organism evidence="10 11">
    <name type="scientific">Fasciola hepatica</name>
    <name type="common">Liver fluke</name>
    <dbReference type="NCBI Taxonomy" id="6192"/>
    <lineage>
        <taxon>Eukaryota</taxon>
        <taxon>Metazoa</taxon>
        <taxon>Spiralia</taxon>
        <taxon>Lophotrochozoa</taxon>
        <taxon>Platyhelminthes</taxon>
        <taxon>Trematoda</taxon>
        <taxon>Digenea</taxon>
        <taxon>Plagiorchiida</taxon>
        <taxon>Echinostomata</taxon>
        <taxon>Echinostomatoidea</taxon>
        <taxon>Fasciolidae</taxon>
        <taxon>Fasciola</taxon>
    </lineage>
</organism>
<evidence type="ECO:0000256" key="1">
    <source>
        <dbReference type="ARBA" id="ARBA00004123"/>
    </source>
</evidence>
<evidence type="ECO:0000313" key="11">
    <source>
        <dbReference type="Proteomes" id="UP000230066"/>
    </source>
</evidence>
<gene>
    <name evidence="10" type="ORF">D915_005049</name>
</gene>
<feature type="coiled-coil region" evidence="7">
    <location>
        <begin position="181"/>
        <end position="208"/>
    </location>
</feature>
<name>A0A4E0RCT4_FASHE</name>
<comment type="subcellular location">
    <subcellularLocation>
        <location evidence="1">Nucleus</location>
    </subcellularLocation>
</comment>
<keyword evidence="7" id="KW-0175">Coiled coil</keyword>
<dbReference type="Gene3D" id="1.20.5.170">
    <property type="match status" value="1"/>
</dbReference>
<dbReference type="EMBL" id="JXXN02001748">
    <property type="protein sequence ID" value="THD24161.1"/>
    <property type="molecule type" value="Genomic_DNA"/>
</dbReference>
<reference evidence="10" key="1">
    <citation type="submission" date="2019-03" db="EMBL/GenBank/DDBJ databases">
        <title>Improved annotation for the trematode Fasciola hepatica.</title>
        <authorList>
            <person name="Choi Y.-J."/>
            <person name="Martin J."/>
            <person name="Mitreva M."/>
        </authorList>
    </citation>
    <scope>NUCLEOTIDE SEQUENCE [LARGE SCALE GENOMIC DNA]</scope>
</reference>
<dbReference type="SUPFAM" id="SSF57959">
    <property type="entry name" value="Leucine zipper domain"/>
    <property type="match status" value="1"/>
</dbReference>
<evidence type="ECO:0000256" key="4">
    <source>
        <dbReference type="ARBA" id="ARBA00023125"/>
    </source>
</evidence>
<dbReference type="PANTHER" id="PTHR11988:SF27">
    <property type="entry name" value="GH27708P"/>
    <property type="match status" value="1"/>
</dbReference>
<evidence type="ECO:0000256" key="8">
    <source>
        <dbReference type="SAM" id="MobiDB-lite"/>
    </source>
</evidence>
<dbReference type="AlphaFoldDB" id="A0A4E0RCT4"/>
<evidence type="ECO:0000256" key="5">
    <source>
        <dbReference type="ARBA" id="ARBA00023163"/>
    </source>
</evidence>
<dbReference type="InterPro" id="IPR046347">
    <property type="entry name" value="bZIP_sf"/>
</dbReference>
<keyword evidence="6" id="KW-0539">Nucleus</keyword>
<dbReference type="GO" id="GO:0005634">
    <property type="term" value="C:nucleus"/>
    <property type="evidence" value="ECO:0007669"/>
    <property type="project" value="UniProtKB-SubCell"/>
</dbReference>
<evidence type="ECO:0000313" key="10">
    <source>
        <dbReference type="EMBL" id="THD24161.1"/>
    </source>
</evidence>
<accession>A0A4E0RCT4</accession>
<sequence length="283" mass="32378">MFGEKYELKSLYDNKNEFIRGKISEVEDGVCETTSTESAFLGPVLWDESFTINDLDKINLEDFSPSVLYETSNGSQSLEDVFTFQDKTQPVDQHRASEDQKVFDQRPVLPEISPSWSAVQSLESSAIQLPYPRPPTTRKASRVPSEQKNEKYWNRRMRNNESAKRSRDARRMMENQVYVKATILERENAQLRLELKRLASENKTLRELLSGRVLSQTTEHPTPRKPVLCDLCQDKSHNFSVSAPVPVRLPSPAPVPKSVPDTTSQNSGVQYRLIQPRVLQTLH</sequence>
<comment type="caution">
    <text evidence="10">The sequence shown here is derived from an EMBL/GenBank/DDBJ whole genome shotgun (WGS) entry which is preliminary data.</text>
</comment>
<keyword evidence="5" id="KW-0804">Transcription</keyword>
<keyword evidence="11" id="KW-1185">Reference proteome</keyword>
<evidence type="ECO:0000256" key="2">
    <source>
        <dbReference type="ARBA" id="ARBA00006079"/>
    </source>
</evidence>
<keyword evidence="3" id="KW-0805">Transcription regulation</keyword>
<dbReference type="Pfam" id="PF07716">
    <property type="entry name" value="bZIP_2"/>
    <property type="match status" value="1"/>
</dbReference>
<dbReference type="Proteomes" id="UP000230066">
    <property type="component" value="Unassembled WGS sequence"/>
</dbReference>
<dbReference type="FunFam" id="1.20.5.170:FF:000025">
    <property type="entry name" value="nuclear factor interleukin-3-regulated protein-like"/>
    <property type="match status" value="1"/>
</dbReference>
<evidence type="ECO:0000256" key="3">
    <source>
        <dbReference type="ARBA" id="ARBA00023015"/>
    </source>
</evidence>
<evidence type="ECO:0000259" key="9">
    <source>
        <dbReference type="PROSITE" id="PS50217"/>
    </source>
</evidence>